<feature type="compositionally biased region" description="Low complexity" evidence="1">
    <location>
        <begin position="302"/>
        <end position="329"/>
    </location>
</feature>
<evidence type="ECO:0000313" key="3">
    <source>
        <dbReference type="Proteomes" id="UP000272942"/>
    </source>
</evidence>
<dbReference type="Proteomes" id="UP000272942">
    <property type="component" value="Unassembled WGS sequence"/>
</dbReference>
<proteinExistence type="predicted"/>
<accession>A0A3P8H1A1</accession>
<sequence length="362" mass="38078">MFQQPDNSHQSVSHLEPVKLDERKEVPVGSLGLGTALAVAYDLYNDTGIASQMASHIYSPQLTSFISLSSMKAPAAQVTQHLTPYMRTMSAGSEQPYLICPSQPSHLPLNNSMAWPVSSSSSSIITQSSHHSEAYLTPISVGDCPPKAFAVIADSNKVRFTNPASIPKSTDYSMHQVPGAYVQSVAPCSNPVTIVVDGNYPQSSSTAPLSFGPSSSSCSSSSSSASTASCAGSVVFGPGSAVAPTTTTTCMMVPSDMAYPHMASASSACVLSSTSSPVLPPIPLPNTANQRQQQQQATELNGCTNATNGNTNDSNTKSSSDSSAFSADDSLYEITEEEMREIDASLKVNYRRQPLNEGDNNL</sequence>
<dbReference type="OrthoDB" id="6287175at2759"/>
<evidence type="ECO:0000313" key="2">
    <source>
        <dbReference type="EMBL" id="VDP88651.1"/>
    </source>
</evidence>
<evidence type="ECO:0000256" key="1">
    <source>
        <dbReference type="SAM" id="MobiDB-lite"/>
    </source>
</evidence>
<dbReference type="AlphaFoldDB" id="A0A3P8H1A1"/>
<protein>
    <submittedName>
        <fullName evidence="2">Uncharacterized protein</fullName>
    </submittedName>
</protein>
<gene>
    <name evidence="2" type="ORF">ECPE_LOCUS11554</name>
</gene>
<dbReference type="EMBL" id="UZAN01051040">
    <property type="protein sequence ID" value="VDP88651.1"/>
    <property type="molecule type" value="Genomic_DNA"/>
</dbReference>
<name>A0A3P8H1A1_9TREM</name>
<keyword evidence="3" id="KW-1185">Reference proteome</keyword>
<organism evidence="2 3">
    <name type="scientific">Echinostoma caproni</name>
    <dbReference type="NCBI Taxonomy" id="27848"/>
    <lineage>
        <taxon>Eukaryota</taxon>
        <taxon>Metazoa</taxon>
        <taxon>Spiralia</taxon>
        <taxon>Lophotrochozoa</taxon>
        <taxon>Platyhelminthes</taxon>
        <taxon>Trematoda</taxon>
        <taxon>Digenea</taxon>
        <taxon>Plagiorchiida</taxon>
        <taxon>Echinostomata</taxon>
        <taxon>Echinostomatoidea</taxon>
        <taxon>Echinostomatidae</taxon>
        <taxon>Echinostoma</taxon>
    </lineage>
</organism>
<feature type="region of interest" description="Disordered" evidence="1">
    <location>
        <begin position="302"/>
        <end position="330"/>
    </location>
</feature>
<reference evidence="2 3" key="1">
    <citation type="submission" date="2018-11" db="EMBL/GenBank/DDBJ databases">
        <authorList>
            <consortium name="Pathogen Informatics"/>
        </authorList>
    </citation>
    <scope>NUCLEOTIDE SEQUENCE [LARGE SCALE GENOMIC DNA]</scope>
    <source>
        <strain evidence="2 3">Egypt</strain>
    </source>
</reference>